<dbReference type="PANTHER" id="PTHR33841:SF1">
    <property type="entry name" value="DNA METHYLTRANSFERASE A"/>
    <property type="match status" value="1"/>
</dbReference>
<protein>
    <recommendedName>
        <fullName evidence="1">site-specific DNA-methyltransferase (adenine-specific)</fullName>
        <ecNumber evidence="1">2.1.1.72</ecNumber>
    </recommendedName>
</protein>
<accession>A0ABR4SLN8</accession>
<keyword evidence="5" id="KW-0378">Hydrolase</keyword>
<dbReference type="GO" id="GO:0004519">
    <property type="term" value="F:endonuclease activity"/>
    <property type="evidence" value="ECO:0007669"/>
    <property type="project" value="UniProtKB-KW"/>
</dbReference>
<dbReference type="Gene3D" id="3.40.50.150">
    <property type="entry name" value="Vaccinia Virus protein VP39"/>
    <property type="match status" value="2"/>
</dbReference>
<evidence type="ECO:0000256" key="1">
    <source>
        <dbReference type="ARBA" id="ARBA00011900"/>
    </source>
</evidence>
<sequence>MAASDALIIVEDWISEHYFTSDEKSGTYLARVRDVVKQWKDDGGPSPLTRFTSRRTELLELLLRVQSLASSGTNSRREEDELAETSLAVSRFVLFIAGFTTEEGEPIGRAFEREGTVHARHVLGDESPLIRVGDRSLEERPLLIVLAKAAASHEDVVSKNESSLLAPVTLREGTPEEVRLESVAAAFSHAAIEEDAPELMLALAGRYAILTSADLWPQGRYLVIDLQTVAERNDTKNGGEVQRALVGLAAECLAPDSSGELWWRETREKAVENAVGVSADLRDGVRASIEIIANEVVKRRREAGLRDLEQKDAQPLALEALRYLYRILFVLHAEASPELGILPAGQLEYAGGYSIDRLREMTLRRLGGSSENGTYLYESLERLFTLVNKGHTPRGPVIKHDEQGNEYTALAGSTLRFENLEADLFSEDRTGRISEVKLGNAALQKVLRNLMLSKETKGRERGFISYVALGINQLGAVYESLMSYRGSFATEDLVEVAKDGDPSKGSWVVPAASLDESLAEHRVMVRDDAGEEHVRRYAHGEFVFRLSGRERQQSASYYSPEVITRFTVRQGLEELLDPIIPEGEENPEGATTREDTTFDGTRVTRRVTSAEEILRLSVCEPALGSGAFAIEAVRQLAEEYLQRRQAELGERIDPEQYPHELQKVKAYIALHNVYGVDLNPTAVELAEVSLWLDSMSSGLKAPWFGLRLRAGNSLIGARRATYAAENLLKAGEKAKKGKAEQSAKKSLKDLVEGAPDPIARGALSKGAGSDGSFGSVSGKIFHFLLPGEGWGAAGEDSAVKKLASEGAKELREWARSVKKNPTKEQLSRLEKLTQRVEELFMIALRRLEAAEQNTRRSIDVWGFDTPEGGAITRAEVEASLADRNSAYQRIRLVMDAWCALWFWPLTPEVGEVGSREIPAPPTLNEWLSTIEKIVGTNYREHVEARRGHADAKERVRSGGYLGDSRDAWNALNAVEVFFSADGCADLDALEEATPWLAHAREIAREQRFFHWELDFAPVFERGGFDFQVGNPPWVRPMFDEAGILSDFDPWWVLTNKPSEAAKKARREESLAILGATEALLAGATDNAGTGDYVASHSMYPELKGTQPDLYRVFMSRAWASSAPNGIVTLLHPPTHLADARAYPLRGATYPRLRRHWRIVNELRLFDEVHHMTEYSVNVYGKPYESEQLGFLAAMSVFHPSMIEGSLRHDGSGPVPGSKDEHGKWNLTPHRGRILAVDISTLRLWHEVMEDGDESIPVTASRILASPNAASAEVLAKLARGAKIASLNPQFHSGWHETGARRDGYFEQRWGATESWNDVILQGPYFHIATPLSKSRNKSMKNNLDYTDVDLETLEADALPVTEYKPIYGHNQDGERDTRRYDSSYGEWVLERDDKGKPTKTTRVRDHYRIMWRRMAGNRQSMRTLISSIMPPGSAHVHPVISMGIVEKNGADQTRSLALAQAAMSSLLSDFFIRSTISSDIFPSSIDRLPLIPSDHPLAPAALLRVLRLNCLTSAYADLWNEIAEMDYDAFRGDAWAGGHDRADRPALGDVPREWNETVPLRRDEDRRQALVELDAIMAHVTGVSIDELATIYRTQFGVLVGYDHGEGQGAYIFDANGRQVPSALRSAWVKAGRPESEAEQASFDAEVRTVAHPGSGVEYTYELPFRILDREADMREAYAEFARRYNL</sequence>
<reference evidence="5 6" key="1">
    <citation type="submission" date="2014-01" db="EMBL/GenBank/DDBJ databases">
        <title>Draft genome sequence of the multidrug-resistant clinical isolate Dermabacter hominis 1368.</title>
        <authorList>
            <person name="Albersmeier A."/>
            <person name="Bomholt C."/>
            <person name="Glaub A."/>
            <person name="Ruckert C."/>
            <person name="Soriano F."/>
            <person name="Fernandez-Natal I."/>
            <person name="Tauch A."/>
        </authorList>
    </citation>
    <scope>NUCLEOTIDE SEQUENCE [LARGE SCALE GENOMIC DNA]</scope>
    <source>
        <strain evidence="5 6">1368</strain>
    </source>
</reference>
<evidence type="ECO:0000256" key="4">
    <source>
        <dbReference type="ARBA" id="ARBA00047942"/>
    </source>
</evidence>
<comment type="catalytic activity">
    <reaction evidence="4">
        <text>a 2'-deoxyadenosine in DNA + S-adenosyl-L-methionine = an N(6)-methyl-2'-deoxyadenosine in DNA + S-adenosyl-L-homocysteine + H(+)</text>
        <dbReference type="Rhea" id="RHEA:15197"/>
        <dbReference type="Rhea" id="RHEA-COMP:12418"/>
        <dbReference type="Rhea" id="RHEA-COMP:12419"/>
        <dbReference type="ChEBI" id="CHEBI:15378"/>
        <dbReference type="ChEBI" id="CHEBI:57856"/>
        <dbReference type="ChEBI" id="CHEBI:59789"/>
        <dbReference type="ChEBI" id="CHEBI:90615"/>
        <dbReference type="ChEBI" id="CHEBI:90616"/>
        <dbReference type="EC" id="2.1.1.72"/>
    </reaction>
</comment>
<dbReference type="InterPro" id="IPR050953">
    <property type="entry name" value="N4_N6_ade-DNA_methylase"/>
</dbReference>
<keyword evidence="2" id="KW-0489">Methyltransferase</keyword>
<evidence type="ECO:0000256" key="3">
    <source>
        <dbReference type="ARBA" id="ARBA00022679"/>
    </source>
</evidence>
<evidence type="ECO:0000256" key="2">
    <source>
        <dbReference type="ARBA" id="ARBA00022603"/>
    </source>
</evidence>
<keyword evidence="5" id="KW-0255">Endonuclease</keyword>
<keyword evidence="5" id="KW-0540">Nuclease</keyword>
<keyword evidence="3" id="KW-0808">Transferase</keyword>
<evidence type="ECO:0000313" key="6">
    <source>
        <dbReference type="Proteomes" id="UP000030182"/>
    </source>
</evidence>
<dbReference type="Proteomes" id="UP000030182">
    <property type="component" value="Unassembled WGS sequence"/>
</dbReference>
<name>A0ABR4SLN8_9MICO</name>
<dbReference type="SUPFAM" id="SSF53335">
    <property type="entry name" value="S-adenosyl-L-methionine-dependent methyltransferases"/>
    <property type="match status" value="1"/>
</dbReference>
<gene>
    <name evidence="5" type="ORF">DHOM_02530</name>
</gene>
<evidence type="ECO:0000313" key="5">
    <source>
        <dbReference type="EMBL" id="KDS94113.1"/>
    </source>
</evidence>
<keyword evidence="6" id="KW-1185">Reference proteome</keyword>
<dbReference type="RefSeq" id="WP_034370380.1">
    <property type="nucleotide sequence ID" value="NZ_KN323183.1"/>
</dbReference>
<dbReference type="InterPro" id="IPR029063">
    <property type="entry name" value="SAM-dependent_MTases_sf"/>
</dbReference>
<proteinExistence type="predicted"/>
<dbReference type="EC" id="2.1.1.72" evidence="1"/>
<dbReference type="PANTHER" id="PTHR33841">
    <property type="entry name" value="DNA METHYLTRANSFERASE YEEA-RELATED"/>
    <property type="match status" value="1"/>
</dbReference>
<dbReference type="EMBL" id="JDRS01000002">
    <property type="protein sequence ID" value="KDS94113.1"/>
    <property type="molecule type" value="Genomic_DNA"/>
</dbReference>
<organism evidence="5 6">
    <name type="scientific">Dermabacter hominis 1368</name>
    <dbReference type="NCBI Taxonomy" id="1450519"/>
    <lineage>
        <taxon>Bacteria</taxon>
        <taxon>Bacillati</taxon>
        <taxon>Actinomycetota</taxon>
        <taxon>Actinomycetes</taxon>
        <taxon>Micrococcales</taxon>
        <taxon>Dermabacteraceae</taxon>
        <taxon>Dermabacter</taxon>
    </lineage>
</organism>
<comment type="caution">
    <text evidence="5">The sequence shown here is derived from an EMBL/GenBank/DDBJ whole genome shotgun (WGS) entry which is preliminary data.</text>
</comment>